<feature type="region of interest" description="Disordered" evidence="2">
    <location>
        <begin position="509"/>
        <end position="583"/>
    </location>
</feature>
<feature type="region of interest" description="Disordered" evidence="2">
    <location>
        <begin position="625"/>
        <end position="699"/>
    </location>
</feature>
<dbReference type="EMBL" id="OV121142">
    <property type="protein sequence ID" value="CAH0549621.1"/>
    <property type="molecule type" value="Genomic_DNA"/>
</dbReference>
<evidence type="ECO:0000256" key="2">
    <source>
        <dbReference type="SAM" id="MobiDB-lite"/>
    </source>
</evidence>
<feature type="compositionally biased region" description="Basic and acidic residues" evidence="2">
    <location>
        <begin position="1034"/>
        <end position="1046"/>
    </location>
</feature>
<feature type="coiled-coil region" evidence="1">
    <location>
        <begin position="1084"/>
        <end position="1111"/>
    </location>
</feature>
<evidence type="ECO:0000313" key="3">
    <source>
        <dbReference type="EMBL" id="CAH0549621.1"/>
    </source>
</evidence>
<name>A0A9P0AV53_BRAAE</name>
<keyword evidence="1" id="KW-0175">Coiled coil</keyword>
<protein>
    <submittedName>
        <fullName evidence="3">Uncharacterized protein</fullName>
    </submittedName>
</protein>
<accession>A0A9P0AV53</accession>
<feature type="compositionally biased region" description="Basic and acidic residues" evidence="2">
    <location>
        <begin position="852"/>
        <end position="893"/>
    </location>
</feature>
<dbReference type="Proteomes" id="UP001154078">
    <property type="component" value="Chromosome 11"/>
</dbReference>
<feature type="coiled-coil region" evidence="1">
    <location>
        <begin position="780"/>
        <end position="807"/>
    </location>
</feature>
<feature type="region of interest" description="Disordered" evidence="2">
    <location>
        <begin position="940"/>
        <end position="1046"/>
    </location>
</feature>
<feature type="compositionally biased region" description="Basic and acidic residues" evidence="2">
    <location>
        <begin position="625"/>
        <end position="675"/>
    </location>
</feature>
<feature type="compositionally biased region" description="Basic and acidic residues" evidence="2">
    <location>
        <begin position="940"/>
        <end position="963"/>
    </location>
</feature>
<evidence type="ECO:0000256" key="1">
    <source>
        <dbReference type="SAM" id="Coils"/>
    </source>
</evidence>
<reference evidence="3" key="1">
    <citation type="submission" date="2021-12" db="EMBL/GenBank/DDBJ databases">
        <authorList>
            <person name="King R."/>
        </authorList>
    </citation>
    <scope>NUCLEOTIDE SEQUENCE</scope>
</reference>
<sequence>MNNAVQGYGQGALSSNQQVPYLQDQNQPSASITTSLRQFRKKDSLEKSHLDNGVNASQTENHAHVARVAPHNHFPPRNNDYYRPANPLMSDFCTNYKDPQQVKYSEISEHQPQQPKKDYMDMMTQNHQKPVYPDHHLNQQQSFGHDGMHPQYLAKETMHYKQQEAHYFQSQIKYNMPGQMKKYPNQENDFFSQLQKFHPSMARSIMSEHHMRENQGGYPNMEQNRMYQQSQRYYPNTMQNPNPYHANSYGIPQHYGYVPQNCNYNSRQNPMPRFSSAGVPANMERSISPRRTYPELMNYNPAQQKMSPNYPPQYTPEYAQHYQHRRSHASQEFYNQQPRNPQFMPNAIQTIEIPENRVTPSNDLKQFIENWADDNDNPSDIAKDQTVFIVNSDELQYLDSPVIMENGQFIIKNLEEKSPKSEDATEDQTSKVVIHSNTLVTPSKDEPKLDKVDKNCSPINLEHLIEEKCERDSVISLCQSNKDDSDEKNSEPSKDMPMIDLFDEKISEETEASNKNEEVKEKTDDIGENNEVKDAITEEPSNQQTCEEKIDTKEETSDKNEENASLFEEIREKNVTPKKMLSRRKKRIFSVDDIINKLGKKQEIASKRRKSILATQKFLEIEKDACQEKEDTNEESSTKSEESVFKNEESAPKNEKIEENSSKNDDTEESTKTEDQIEETNEIQAQDKEISSTEDTTEAISSNIQYRSAIKIEESSVLLHIAGELVEINVNVLNGKKVITVLPISESTVVDFNDNYETLETEESPQKEDQGRIEENLEKNECLLEETNVLNEDIAEIKEAIEEIKESDVIMDVCPLIEDIANVETISEEIVEEIEIKLEEILPLPEEPIKEDNKNEETVKIEETPHEKTKEKIEEITDKTKSNQGEEIKKPLEDKEEEPQIVEETETKDEPKYLEEPDMVEITFGDENLELEVELDLQNDKKIKEKVDKIEEKPNKIEEKQDKNPILPTKAAKKAYDSDFLKTAANKPKKNNEDKKKKAIQLKEECEKKVADVSVKKPKKSEEAKTIKNNNESSKNEKKSKSEDEEYVSFKELVKARKLKKKKKMQENQAKVLPTVLKSEENVKKNEKVENVAKKEECKQTKEKNEEINKVKIAKPKEEAVKKTEEIKAKPVEKEDIKKEDLKSSILKKESSPVKTIRKVSFSEDSKDCKDKNISIVVQNVPNEDVKDNKEDIGKKKRLSLEDYNNRKRKLSPVKEDFKKEEIKSVFAEKKKCESFNRPKSLEEFIIKEPVVLRRKMSLEESSLKLSILNDWEESMSPKRANEEVEVCKGINNNLIDLDSLNIKESEEKSSNKDAIQKYKDEIDSKLSSISLNIPKKSLRGQINALEKKIDNFSFTPKDISENHVLMSRFLKNEYLNEEEMFKIKRIIQYKRMVQHLQKLKNGTEPSEYEIKNDDQNLKLHLKKITDESQKRKKRRFRNLCAKSSIEENSDSDFEEEDKKMCDYSVVQQNCQYAGVPKLIIKRKVEIPQPVVRLERLDISVYKKRKWY</sequence>
<evidence type="ECO:0000313" key="4">
    <source>
        <dbReference type="Proteomes" id="UP001154078"/>
    </source>
</evidence>
<feature type="compositionally biased region" description="Basic and acidic residues" evidence="2">
    <location>
        <begin position="509"/>
        <end position="536"/>
    </location>
</feature>
<feature type="compositionally biased region" description="Basic and acidic residues" evidence="2">
    <location>
        <begin position="546"/>
        <end position="575"/>
    </location>
</feature>
<organism evidence="3 4">
    <name type="scientific">Brassicogethes aeneus</name>
    <name type="common">Rape pollen beetle</name>
    <name type="synonym">Meligethes aeneus</name>
    <dbReference type="NCBI Taxonomy" id="1431903"/>
    <lineage>
        <taxon>Eukaryota</taxon>
        <taxon>Metazoa</taxon>
        <taxon>Ecdysozoa</taxon>
        <taxon>Arthropoda</taxon>
        <taxon>Hexapoda</taxon>
        <taxon>Insecta</taxon>
        <taxon>Pterygota</taxon>
        <taxon>Neoptera</taxon>
        <taxon>Endopterygota</taxon>
        <taxon>Coleoptera</taxon>
        <taxon>Polyphaga</taxon>
        <taxon>Cucujiformia</taxon>
        <taxon>Nitidulidae</taxon>
        <taxon>Meligethinae</taxon>
        <taxon>Brassicogethes</taxon>
    </lineage>
</organism>
<feature type="compositionally biased region" description="Acidic residues" evidence="2">
    <location>
        <begin position="894"/>
        <end position="907"/>
    </location>
</feature>
<feature type="compositionally biased region" description="Basic and acidic residues" evidence="2">
    <location>
        <begin position="990"/>
        <end position="1026"/>
    </location>
</feature>
<gene>
    <name evidence="3" type="ORF">MELIAE_LOCUS2713</name>
</gene>
<dbReference type="OrthoDB" id="6784780at2759"/>
<proteinExistence type="predicted"/>
<feature type="region of interest" description="Disordered" evidence="2">
    <location>
        <begin position="852"/>
        <end position="916"/>
    </location>
</feature>
<keyword evidence="4" id="KW-1185">Reference proteome</keyword>